<feature type="domain" description="GRF-type" evidence="6">
    <location>
        <begin position="23"/>
        <end position="66"/>
    </location>
</feature>
<evidence type="ECO:0000256" key="1">
    <source>
        <dbReference type="ARBA" id="ARBA00022723"/>
    </source>
</evidence>
<dbReference type="PANTHER" id="PTHR33248">
    <property type="entry name" value="ZINC ION-BINDING PROTEIN"/>
    <property type="match status" value="1"/>
</dbReference>
<dbReference type="PROSITE" id="PS51999">
    <property type="entry name" value="ZF_GRF"/>
    <property type="match status" value="1"/>
</dbReference>
<dbReference type="AlphaFoldDB" id="A0A8X7P478"/>
<evidence type="ECO:0000256" key="2">
    <source>
        <dbReference type="ARBA" id="ARBA00022771"/>
    </source>
</evidence>
<dbReference type="Proteomes" id="UP000886595">
    <property type="component" value="Unassembled WGS sequence"/>
</dbReference>
<dbReference type="GO" id="GO:0008270">
    <property type="term" value="F:zinc ion binding"/>
    <property type="evidence" value="ECO:0007669"/>
    <property type="project" value="UniProtKB-KW"/>
</dbReference>
<evidence type="ECO:0000313" key="7">
    <source>
        <dbReference type="EMBL" id="KAG2244645.1"/>
    </source>
</evidence>
<dbReference type="InterPro" id="IPR010666">
    <property type="entry name" value="Znf_GRF"/>
</dbReference>
<dbReference type="OrthoDB" id="10410446at2759"/>
<sequence length="216" mass="24927">MSSSSSSSATYRRRTTHGVPKACWCGKSLNTLVSLTKENPYRRFYRCEIALQRPNEAHLFKWEDEAFLDEIRMVDARRMDLRYDVQAMSKSMKELIEKLQISSDQRDADMRTMMNDHMALLNEELRLCQNESAMKMKEMVDVAIDSKLIGLAPEDKRNGYNIAVAVGVLGALAWFYTSFVLEFQLDLNLCRILLCYFLLISTIDHKFASTEHSTTL</sequence>
<evidence type="ECO:0000256" key="4">
    <source>
        <dbReference type="PROSITE-ProRule" id="PRU01343"/>
    </source>
</evidence>
<proteinExistence type="predicted"/>
<reference evidence="7 8" key="1">
    <citation type="submission" date="2020-02" db="EMBL/GenBank/DDBJ databases">
        <authorList>
            <person name="Ma Q."/>
            <person name="Huang Y."/>
            <person name="Song X."/>
            <person name="Pei D."/>
        </authorList>
    </citation>
    <scope>NUCLEOTIDE SEQUENCE [LARGE SCALE GENOMIC DNA]</scope>
    <source>
        <strain evidence="7">Sxm20200214</strain>
        <tissue evidence="7">Leaf</tissue>
    </source>
</reference>
<name>A0A8X7P478_BRACI</name>
<keyword evidence="5" id="KW-1133">Transmembrane helix</keyword>
<evidence type="ECO:0000256" key="5">
    <source>
        <dbReference type="SAM" id="Phobius"/>
    </source>
</evidence>
<keyword evidence="5" id="KW-0812">Transmembrane</keyword>
<comment type="caution">
    <text evidence="7">The sequence shown here is derived from an EMBL/GenBank/DDBJ whole genome shotgun (WGS) entry which is preliminary data.</text>
</comment>
<keyword evidence="5" id="KW-0472">Membrane</keyword>
<evidence type="ECO:0000313" key="8">
    <source>
        <dbReference type="Proteomes" id="UP000886595"/>
    </source>
</evidence>
<feature type="transmembrane region" description="Helical" evidence="5">
    <location>
        <begin position="159"/>
        <end position="177"/>
    </location>
</feature>
<keyword evidence="1" id="KW-0479">Metal-binding</keyword>
<keyword evidence="3" id="KW-0862">Zinc</keyword>
<keyword evidence="2 4" id="KW-0863">Zinc-finger</keyword>
<evidence type="ECO:0000259" key="6">
    <source>
        <dbReference type="PROSITE" id="PS51999"/>
    </source>
</evidence>
<protein>
    <recommendedName>
        <fullName evidence="6">GRF-type domain-containing protein</fullName>
    </recommendedName>
</protein>
<gene>
    <name evidence="7" type="ORF">Bca52824_093492</name>
</gene>
<evidence type="ECO:0000256" key="3">
    <source>
        <dbReference type="ARBA" id="ARBA00022833"/>
    </source>
</evidence>
<dbReference type="EMBL" id="JAAMPC010000067">
    <property type="protein sequence ID" value="KAG2244645.1"/>
    <property type="molecule type" value="Genomic_DNA"/>
</dbReference>
<accession>A0A8X7P478</accession>
<keyword evidence="8" id="KW-1185">Reference proteome</keyword>
<organism evidence="7 8">
    <name type="scientific">Brassica carinata</name>
    <name type="common">Ethiopian mustard</name>
    <name type="synonym">Abyssinian cabbage</name>
    <dbReference type="NCBI Taxonomy" id="52824"/>
    <lineage>
        <taxon>Eukaryota</taxon>
        <taxon>Viridiplantae</taxon>
        <taxon>Streptophyta</taxon>
        <taxon>Embryophyta</taxon>
        <taxon>Tracheophyta</taxon>
        <taxon>Spermatophyta</taxon>
        <taxon>Magnoliopsida</taxon>
        <taxon>eudicotyledons</taxon>
        <taxon>Gunneridae</taxon>
        <taxon>Pentapetalae</taxon>
        <taxon>rosids</taxon>
        <taxon>malvids</taxon>
        <taxon>Brassicales</taxon>
        <taxon>Brassicaceae</taxon>
        <taxon>Brassiceae</taxon>
        <taxon>Brassica</taxon>
    </lineage>
</organism>